<dbReference type="PANTHER" id="PTHR41164">
    <property type="entry name" value="CURLI PRODUCTION ASSEMBLY/TRANSPORT COMPONENT CSGG"/>
    <property type="match status" value="1"/>
</dbReference>
<keyword evidence="5" id="KW-0449">Lipoprotein</keyword>
<keyword evidence="2" id="KW-0732">Signal</keyword>
<keyword evidence="1" id="KW-1003">Cell membrane</keyword>
<dbReference type="Pfam" id="PF03783">
    <property type="entry name" value="CsgG"/>
    <property type="match status" value="1"/>
</dbReference>
<feature type="region of interest" description="Disordered" evidence="6">
    <location>
        <begin position="388"/>
        <end position="411"/>
    </location>
</feature>
<keyword evidence="8" id="KW-1185">Reference proteome</keyword>
<dbReference type="GO" id="GO:0030288">
    <property type="term" value="C:outer membrane-bounded periplasmic space"/>
    <property type="evidence" value="ECO:0007669"/>
    <property type="project" value="InterPro"/>
</dbReference>
<dbReference type="STRING" id="1069081.SAMN05660197_0538"/>
<gene>
    <name evidence="7" type="ORF">SAMN05660197_0538</name>
</gene>
<reference evidence="8" key="1">
    <citation type="submission" date="2017-04" db="EMBL/GenBank/DDBJ databases">
        <authorList>
            <person name="Varghese N."/>
            <person name="Submissions S."/>
        </authorList>
    </citation>
    <scope>NUCLEOTIDE SEQUENCE [LARGE SCALE GENOMIC DNA]</scope>
    <source>
        <strain evidence="8">DSM 16512</strain>
    </source>
</reference>
<accession>A0A1W1WR29</accession>
<dbReference type="InterPro" id="IPR005534">
    <property type="entry name" value="Curli_assmbl/transp-comp_CsgG"/>
</dbReference>
<dbReference type="EMBL" id="FWWZ01000001">
    <property type="protein sequence ID" value="SMC08771.1"/>
    <property type="molecule type" value="Genomic_DNA"/>
</dbReference>
<keyword evidence="3" id="KW-0472">Membrane</keyword>
<organism evidence="7 8">
    <name type="scientific">Nitratiruptor tergarcus DSM 16512</name>
    <dbReference type="NCBI Taxonomy" id="1069081"/>
    <lineage>
        <taxon>Bacteria</taxon>
        <taxon>Pseudomonadati</taxon>
        <taxon>Campylobacterota</taxon>
        <taxon>Epsilonproteobacteria</taxon>
        <taxon>Nautiliales</taxon>
        <taxon>Nitratiruptoraceae</taxon>
        <taxon>Nitratiruptor</taxon>
    </lineage>
</organism>
<dbReference type="RefSeq" id="WP_084275034.1">
    <property type="nucleotide sequence ID" value="NZ_AP026671.1"/>
</dbReference>
<evidence type="ECO:0000256" key="3">
    <source>
        <dbReference type="ARBA" id="ARBA00023136"/>
    </source>
</evidence>
<dbReference type="PANTHER" id="PTHR41164:SF1">
    <property type="entry name" value="CURLI PRODUCTION ASSEMBLY_TRANSPORT COMPONENT CSGG"/>
    <property type="match status" value="1"/>
</dbReference>
<dbReference type="AlphaFoldDB" id="A0A1W1WR29"/>
<evidence type="ECO:0000313" key="7">
    <source>
        <dbReference type="EMBL" id="SMC08771.1"/>
    </source>
</evidence>
<proteinExistence type="predicted"/>
<evidence type="ECO:0000256" key="1">
    <source>
        <dbReference type="ARBA" id="ARBA00022475"/>
    </source>
</evidence>
<evidence type="ECO:0000256" key="2">
    <source>
        <dbReference type="ARBA" id="ARBA00022729"/>
    </source>
</evidence>
<evidence type="ECO:0000256" key="4">
    <source>
        <dbReference type="ARBA" id="ARBA00023139"/>
    </source>
</evidence>
<name>A0A1W1WR29_9BACT</name>
<dbReference type="OrthoDB" id="193695at2"/>
<protein>
    <submittedName>
        <fullName evidence="7">Uncharacterized protein involved in formation of curli polymers</fullName>
    </submittedName>
</protein>
<dbReference type="Proteomes" id="UP000192602">
    <property type="component" value="Unassembled WGS sequence"/>
</dbReference>
<evidence type="ECO:0000256" key="6">
    <source>
        <dbReference type="SAM" id="MobiDB-lite"/>
    </source>
</evidence>
<keyword evidence="4" id="KW-0564">Palmitate</keyword>
<evidence type="ECO:0000313" key="8">
    <source>
        <dbReference type="Proteomes" id="UP000192602"/>
    </source>
</evidence>
<evidence type="ECO:0000256" key="5">
    <source>
        <dbReference type="ARBA" id="ARBA00023288"/>
    </source>
</evidence>
<dbReference type="Gene3D" id="3.40.50.10610">
    <property type="entry name" value="ABC-type transport auxiliary lipoprotein component"/>
    <property type="match status" value="1"/>
</dbReference>
<sequence length="411" mass="46354">MKKFIVLILFSLSLFAGIKTISVIAQGYGTTYDEAVKNALINAVGQVKGIAISARKRLQRKIHEAHISVNDSYKASIKVADRTSNSIYSSTGGFINSYKIIYVKKISPKEYKAKVKAYFAKYRSPGLNPRNRRSLAVLPFEYKKNYTLYGISINGKALSDRITQSIVNKITQTRKFTVLDRQNSKYYQVEKDLLTSGDSDPVELARLGKRLGADYFVIGQILDFGVNKNIESNYYTGESSSKNEAYATIAYRILNIPTQQIKWSDTIDIEFELPPARRAESIVVKAGDKIAQVLVEQIIFNIYPPKIVSISRDRVVVNMGGNFIHTGEKYEVYKLGKRLYDPYTKESLGREEIKIGTVKITKVLPKISYAKVVEGKVRKGAILKKISTPKEDDSNSQNVGKESMFDEMFHK</sequence>